<dbReference type="EMBL" id="CP011058">
    <property type="protein sequence ID" value="AJY76623.1"/>
    <property type="molecule type" value="Genomic_DNA"/>
</dbReference>
<dbReference type="STRING" id="1126833.VN24_21165"/>
<gene>
    <name evidence="1" type="ORF">VN24_21165</name>
</gene>
<dbReference type="AlphaFoldDB" id="A0A0D5NP04"/>
<evidence type="ECO:0008006" key="3">
    <source>
        <dbReference type="Google" id="ProtNLM"/>
    </source>
</evidence>
<sequence>MTLYTNMPLELVLDGFHGERPSLMTIRINGVVMEVEPVAPGTGKIVRLLECDLYQYLNAQYAPGELVSFFADAVVSPNH</sequence>
<proteinExistence type="predicted"/>
<reference evidence="1 2" key="1">
    <citation type="journal article" date="2015" name="J. Biotechnol.">
        <title>Complete genome sequence of Paenibacillus beijingensis 7188(T) (=DSM 24997(T)), a novel rhizobacterium from jujube garden soil.</title>
        <authorList>
            <person name="Kwak Y."/>
            <person name="Shin J.H."/>
        </authorList>
    </citation>
    <scope>NUCLEOTIDE SEQUENCE [LARGE SCALE GENOMIC DNA]</scope>
    <source>
        <strain evidence="1 2">DSM 24997</strain>
    </source>
</reference>
<evidence type="ECO:0000313" key="2">
    <source>
        <dbReference type="Proteomes" id="UP000032633"/>
    </source>
</evidence>
<dbReference type="Proteomes" id="UP000032633">
    <property type="component" value="Chromosome"/>
</dbReference>
<accession>A0A0D5NP04</accession>
<dbReference type="HOGENOM" id="CLU_189760_0_0_9"/>
<dbReference type="RefSeq" id="WP_045672048.1">
    <property type="nucleotide sequence ID" value="NZ_CP011058.1"/>
</dbReference>
<dbReference type="Pfam" id="PF14035">
    <property type="entry name" value="YlzJ"/>
    <property type="match status" value="1"/>
</dbReference>
<name>A0A0D5NP04_9BACL</name>
<reference evidence="2" key="2">
    <citation type="submission" date="2015-03" db="EMBL/GenBank/DDBJ databases">
        <title>Genome sequence of Paenibacillus beijingensis strain DSM 24997T.</title>
        <authorList>
            <person name="Kwak Y."/>
            <person name="Shin J.-H."/>
        </authorList>
    </citation>
    <scope>NUCLEOTIDE SEQUENCE [LARGE SCALE GENOMIC DNA]</scope>
    <source>
        <strain evidence="2">DSM 24997</strain>
    </source>
</reference>
<dbReference type="PATRIC" id="fig|1126833.4.peg.4650"/>
<dbReference type="KEGG" id="pbj:VN24_21165"/>
<protein>
    <recommendedName>
        <fullName evidence="3">YlzJ-like protein</fullName>
    </recommendedName>
</protein>
<evidence type="ECO:0000313" key="1">
    <source>
        <dbReference type="EMBL" id="AJY76623.1"/>
    </source>
</evidence>
<dbReference type="OrthoDB" id="1683573at2"/>
<organism evidence="1 2">
    <name type="scientific">Paenibacillus beijingensis</name>
    <dbReference type="NCBI Taxonomy" id="1126833"/>
    <lineage>
        <taxon>Bacteria</taxon>
        <taxon>Bacillati</taxon>
        <taxon>Bacillota</taxon>
        <taxon>Bacilli</taxon>
        <taxon>Bacillales</taxon>
        <taxon>Paenibacillaceae</taxon>
        <taxon>Paenibacillus</taxon>
    </lineage>
</organism>
<dbReference type="InterPro" id="IPR025619">
    <property type="entry name" value="YlzJ"/>
</dbReference>
<keyword evidence="2" id="KW-1185">Reference proteome</keyword>